<dbReference type="Proteomes" id="UP001221142">
    <property type="component" value="Unassembled WGS sequence"/>
</dbReference>
<reference evidence="2" key="1">
    <citation type="submission" date="2023-03" db="EMBL/GenBank/DDBJ databases">
        <title>Massive genome expansion in bonnet fungi (Mycena s.s.) driven by repeated elements and novel gene families across ecological guilds.</title>
        <authorList>
            <consortium name="Lawrence Berkeley National Laboratory"/>
            <person name="Harder C.B."/>
            <person name="Miyauchi S."/>
            <person name="Viragh M."/>
            <person name="Kuo A."/>
            <person name="Thoen E."/>
            <person name="Andreopoulos B."/>
            <person name="Lu D."/>
            <person name="Skrede I."/>
            <person name="Drula E."/>
            <person name="Henrissat B."/>
            <person name="Morin E."/>
            <person name="Kohler A."/>
            <person name="Barry K."/>
            <person name="LaButti K."/>
            <person name="Morin E."/>
            <person name="Salamov A."/>
            <person name="Lipzen A."/>
            <person name="Mereny Z."/>
            <person name="Hegedus B."/>
            <person name="Baldrian P."/>
            <person name="Stursova M."/>
            <person name="Weitz H."/>
            <person name="Taylor A."/>
            <person name="Grigoriev I.V."/>
            <person name="Nagy L.G."/>
            <person name="Martin F."/>
            <person name="Kauserud H."/>
        </authorList>
    </citation>
    <scope>NUCLEOTIDE SEQUENCE</scope>
    <source>
        <strain evidence="2">9284</strain>
    </source>
</reference>
<accession>A0AAD7BLL0</accession>
<comment type="caution">
    <text evidence="2">The sequence shown here is derived from an EMBL/GenBank/DDBJ whole genome shotgun (WGS) entry which is preliminary data.</text>
</comment>
<gene>
    <name evidence="2" type="ORF">FB45DRAFT_923994</name>
</gene>
<feature type="region of interest" description="Disordered" evidence="1">
    <location>
        <begin position="225"/>
        <end position="254"/>
    </location>
</feature>
<name>A0AAD7BLL0_9AGAR</name>
<evidence type="ECO:0000313" key="3">
    <source>
        <dbReference type="Proteomes" id="UP001221142"/>
    </source>
</evidence>
<feature type="region of interest" description="Disordered" evidence="1">
    <location>
        <begin position="1"/>
        <end position="20"/>
    </location>
</feature>
<dbReference type="AlphaFoldDB" id="A0AAD7BLL0"/>
<evidence type="ECO:0008006" key="4">
    <source>
        <dbReference type="Google" id="ProtNLM"/>
    </source>
</evidence>
<proteinExistence type="predicted"/>
<keyword evidence="3" id="KW-1185">Reference proteome</keyword>
<evidence type="ECO:0000256" key="1">
    <source>
        <dbReference type="SAM" id="MobiDB-lite"/>
    </source>
</evidence>
<evidence type="ECO:0000313" key="2">
    <source>
        <dbReference type="EMBL" id="KAJ7624665.1"/>
    </source>
</evidence>
<organism evidence="2 3">
    <name type="scientific">Roridomyces roridus</name>
    <dbReference type="NCBI Taxonomy" id="1738132"/>
    <lineage>
        <taxon>Eukaryota</taxon>
        <taxon>Fungi</taxon>
        <taxon>Dikarya</taxon>
        <taxon>Basidiomycota</taxon>
        <taxon>Agaricomycotina</taxon>
        <taxon>Agaricomycetes</taxon>
        <taxon>Agaricomycetidae</taxon>
        <taxon>Agaricales</taxon>
        <taxon>Marasmiineae</taxon>
        <taxon>Mycenaceae</taxon>
        <taxon>Roridomyces</taxon>
    </lineage>
</organism>
<protein>
    <recommendedName>
        <fullName evidence="4">DUF862-domain-containing protein</fullName>
    </recommendedName>
</protein>
<sequence>MADTADHAHEEGEHHSRREKLQGFLKGELLKGKDELLKGKLKLEHSLGLGKRPNSIPPSDPDIKGPQRTVLLGWHPVAGFAGKWFAEKTGLGKLITEKTHRCPDPTQHWAVIVGDYAHELWMDEHLDVIYINEKVKQEEWHTFEVGKTRFNDEALQEAGEMAIFQMREKQPAYNLITNNCQIYAMKLLDAIQVGKHREFATSFSVYKEAVKSPSKVVSFFEKQAQELPDDEKEGKEGTTVEGASTTSGRAPTEVSAHAVEVMAKNTTHVDDHHSFWHQA</sequence>
<dbReference type="EMBL" id="JARKIF010000013">
    <property type="protein sequence ID" value="KAJ7624665.1"/>
    <property type="molecule type" value="Genomic_DNA"/>
</dbReference>